<organism evidence="1 2">
    <name type="scientific">Kwoniella shandongensis</name>
    <dbReference type="NCBI Taxonomy" id="1734106"/>
    <lineage>
        <taxon>Eukaryota</taxon>
        <taxon>Fungi</taxon>
        <taxon>Dikarya</taxon>
        <taxon>Basidiomycota</taxon>
        <taxon>Agaricomycotina</taxon>
        <taxon>Tremellomycetes</taxon>
        <taxon>Tremellales</taxon>
        <taxon>Cryptococcaceae</taxon>
        <taxon>Kwoniella</taxon>
    </lineage>
</organism>
<proteinExistence type="predicted"/>
<dbReference type="RefSeq" id="XP_031859263.1">
    <property type="nucleotide sequence ID" value="XM_032006428.1"/>
</dbReference>
<accession>A0A5M6BY19</accession>
<gene>
    <name evidence="1" type="ORF">CI109_101330</name>
</gene>
<dbReference type="AlphaFoldDB" id="A0A5M6BY19"/>
<protein>
    <submittedName>
        <fullName evidence="1">Uncharacterized protein</fullName>
    </submittedName>
</protein>
<sequence>MSLPPADGEVFRACFTSCPNEILLVIIQQIRDGSDTSAADLNSLQQCSRRLYGLTNPTLYRHVELSPKNSRSFFDALLASQQSKETAPITPDDPSTSGIRSSHSFVPYHRDRFARVESMSLSLGPDSSICHFCLNAPEYPLLLPNLKRLSLLNLHESNYTQWVLRVFAAHCAPLEHLCFHGRLNDETGYDINVWEVLEKSVKTITYHNTCGKVTLPRREIPLRISYDSLDMDSEPKVDGDEEDDLDRQQEILDRTWILTQTLYNESGPRRVVAKRPATGEDIVTEEKVFKDMEKYVREIGINHKKTELLESKIAFITGKDAEQEPVCEACGKFYPYWSTEQ</sequence>
<evidence type="ECO:0000313" key="2">
    <source>
        <dbReference type="Proteomes" id="UP000322225"/>
    </source>
</evidence>
<evidence type="ECO:0000313" key="1">
    <source>
        <dbReference type="EMBL" id="WWD16898.1"/>
    </source>
</evidence>
<reference evidence="1" key="2">
    <citation type="submission" date="2024-01" db="EMBL/GenBank/DDBJ databases">
        <title>Comparative genomics of Cryptococcus and Kwoniella reveals pathogenesis evolution and contrasting modes of karyotype evolution via chromosome fusion or intercentromeric recombination.</title>
        <authorList>
            <person name="Coelho M.A."/>
            <person name="David-Palma M."/>
            <person name="Shea T."/>
            <person name="Bowers K."/>
            <person name="McGinley-Smith S."/>
            <person name="Mohammad A.W."/>
            <person name="Gnirke A."/>
            <person name="Yurkov A.M."/>
            <person name="Nowrousian M."/>
            <person name="Sun S."/>
            <person name="Cuomo C.A."/>
            <person name="Heitman J."/>
        </authorList>
    </citation>
    <scope>NUCLEOTIDE SEQUENCE</scope>
    <source>
        <strain evidence="1">CBS 12478</strain>
    </source>
</reference>
<keyword evidence="2" id="KW-1185">Reference proteome</keyword>
<reference evidence="1" key="1">
    <citation type="submission" date="2017-08" db="EMBL/GenBank/DDBJ databases">
        <authorList>
            <person name="Cuomo C."/>
            <person name="Billmyre B."/>
            <person name="Heitman J."/>
        </authorList>
    </citation>
    <scope>NUCLEOTIDE SEQUENCE</scope>
    <source>
        <strain evidence="1">CBS 12478</strain>
    </source>
</reference>
<dbReference type="GeneID" id="43590586"/>
<dbReference type="EMBL" id="CP144052">
    <property type="protein sequence ID" value="WWD16898.1"/>
    <property type="molecule type" value="Genomic_DNA"/>
</dbReference>
<dbReference type="Proteomes" id="UP000322225">
    <property type="component" value="Chromosome 2"/>
</dbReference>
<dbReference type="KEGG" id="ksn:43590586"/>
<name>A0A5M6BY19_9TREE</name>